<evidence type="ECO:0000313" key="9">
    <source>
        <dbReference type="EMBL" id="KAF2029173.1"/>
    </source>
</evidence>
<comment type="caution">
    <text evidence="9">The sequence shown here is derived from an EMBL/GenBank/DDBJ whole genome shotgun (WGS) entry which is preliminary data.</text>
</comment>
<accession>A0A9P4H6R7</accession>
<keyword evidence="2" id="KW-0479">Metal-binding</keyword>
<evidence type="ECO:0000256" key="2">
    <source>
        <dbReference type="ARBA" id="ARBA00022723"/>
    </source>
</evidence>
<gene>
    <name evidence="9" type="ORF">EK21DRAFT_68305</name>
</gene>
<feature type="signal peptide" evidence="7">
    <location>
        <begin position="1"/>
        <end position="16"/>
    </location>
</feature>
<feature type="chain" id="PRO_5040149033" description="Chitin-binding type-4 domain-containing protein" evidence="7">
    <location>
        <begin position="17"/>
        <end position="209"/>
    </location>
</feature>
<dbReference type="Gene3D" id="2.70.50.70">
    <property type="match status" value="1"/>
</dbReference>
<keyword evidence="3" id="KW-0186">Copper</keyword>
<dbReference type="Pfam" id="PF03067">
    <property type="entry name" value="LPMO_10"/>
    <property type="match status" value="1"/>
</dbReference>
<keyword evidence="7" id="KW-0732">Signal</keyword>
<evidence type="ECO:0000313" key="10">
    <source>
        <dbReference type="Proteomes" id="UP000799777"/>
    </source>
</evidence>
<dbReference type="AlphaFoldDB" id="A0A9P4H6R7"/>
<sequence>MHFPIIALALLPSVLAHGLITSPPARPYGPALLANCGPKVEQDIRLDNTSHVESRPELAAKDPKYNAAKCNLWLCTGLQFDDNRNNTQVWTAGQAVPVKVWIRIPHEGSANVSIVDTKSNEIVGSMLKVWDKGYAPGKTEADVPLDQREFSVTVPEGLEEKCAVAGDCVLQWWWYGTAAKQTYESCVDFRIVKKGVLGRRYPMKRSFRA</sequence>
<keyword evidence="5" id="KW-0325">Glycoprotein</keyword>
<evidence type="ECO:0000259" key="8">
    <source>
        <dbReference type="Pfam" id="PF03067"/>
    </source>
</evidence>
<dbReference type="PANTHER" id="PTHR36575">
    <property type="entry name" value="BINDING PROTEIN, PUTATIVE (AFU_ORTHOLOGUE AFUA_1G14430)-RELATED"/>
    <property type="match status" value="1"/>
</dbReference>
<evidence type="ECO:0000256" key="7">
    <source>
        <dbReference type="SAM" id="SignalP"/>
    </source>
</evidence>
<protein>
    <recommendedName>
        <fullName evidence="8">Chitin-binding type-4 domain-containing protein</fullName>
    </recommendedName>
</protein>
<dbReference type="GO" id="GO:0046872">
    <property type="term" value="F:metal ion binding"/>
    <property type="evidence" value="ECO:0007669"/>
    <property type="project" value="UniProtKB-KW"/>
</dbReference>
<evidence type="ECO:0000256" key="1">
    <source>
        <dbReference type="ARBA" id="ARBA00001973"/>
    </source>
</evidence>
<evidence type="ECO:0000256" key="4">
    <source>
        <dbReference type="ARBA" id="ARBA00023157"/>
    </source>
</evidence>
<keyword evidence="10" id="KW-1185">Reference proteome</keyword>
<comment type="cofactor">
    <cofactor evidence="1">
        <name>Cu(2+)</name>
        <dbReference type="ChEBI" id="CHEBI:29036"/>
    </cofactor>
</comment>
<evidence type="ECO:0000256" key="3">
    <source>
        <dbReference type="ARBA" id="ARBA00023008"/>
    </source>
</evidence>
<feature type="domain" description="Chitin-binding type-4" evidence="8">
    <location>
        <begin position="17"/>
        <end position="189"/>
    </location>
</feature>
<dbReference type="InterPro" id="IPR004302">
    <property type="entry name" value="Cellulose/chitin-bd_N"/>
</dbReference>
<proteinExistence type="inferred from homology"/>
<dbReference type="OrthoDB" id="120613at2759"/>
<dbReference type="EMBL" id="ML978204">
    <property type="protein sequence ID" value="KAF2029173.1"/>
    <property type="molecule type" value="Genomic_DNA"/>
</dbReference>
<reference evidence="9" key="1">
    <citation type="journal article" date="2020" name="Stud. Mycol.">
        <title>101 Dothideomycetes genomes: a test case for predicting lifestyles and emergence of pathogens.</title>
        <authorList>
            <person name="Haridas S."/>
            <person name="Albert R."/>
            <person name="Binder M."/>
            <person name="Bloem J."/>
            <person name="Labutti K."/>
            <person name="Salamov A."/>
            <person name="Andreopoulos B."/>
            <person name="Baker S."/>
            <person name="Barry K."/>
            <person name="Bills G."/>
            <person name="Bluhm B."/>
            <person name="Cannon C."/>
            <person name="Castanera R."/>
            <person name="Culley D."/>
            <person name="Daum C."/>
            <person name="Ezra D."/>
            <person name="Gonzalez J."/>
            <person name="Henrissat B."/>
            <person name="Kuo A."/>
            <person name="Liang C."/>
            <person name="Lipzen A."/>
            <person name="Lutzoni F."/>
            <person name="Magnuson J."/>
            <person name="Mondo S."/>
            <person name="Nolan M."/>
            <person name="Ohm R."/>
            <person name="Pangilinan J."/>
            <person name="Park H.-J."/>
            <person name="Ramirez L."/>
            <person name="Alfaro M."/>
            <person name="Sun H."/>
            <person name="Tritt A."/>
            <person name="Yoshinaga Y."/>
            <person name="Zwiers L.-H."/>
            <person name="Turgeon B."/>
            <person name="Goodwin S."/>
            <person name="Spatafora J."/>
            <person name="Crous P."/>
            <person name="Grigoriev I."/>
        </authorList>
    </citation>
    <scope>NUCLEOTIDE SEQUENCE</scope>
    <source>
        <strain evidence="9">CBS 110217</strain>
    </source>
</reference>
<name>A0A9P4H6R7_9PLEO</name>
<organism evidence="9 10">
    <name type="scientific">Setomelanomma holmii</name>
    <dbReference type="NCBI Taxonomy" id="210430"/>
    <lineage>
        <taxon>Eukaryota</taxon>
        <taxon>Fungi</taxon>
        <taxon>Dikarya</taxon>
        <taxon>Ascomycota</taxon>
        <taxon>Pezizomycotina</taxon>
        <taxon>Dothideomycetes</taxon>
        <taxon>Pleosporomycetidae</taxon>
        <taxon>Pleosporales</taxon>
        <taxon>Pleosporineae</taxon>
        <taxon>Phaeosphaeriaceae</taxon>
        <taxon>Setomelanomma</taxon>
    </lineage>
</organism>
<dbReference type="InterPro" id="IPR052282">
    <property type="entry name" value="Starch-active_LPMO"/>
</dbReference>
<evidence type="ECO:0000256" key="6">
    <source>
        <dbReference type="ARBA" id="ARBA00034311"/>
    </source>
</evidence>
<dbReference type="Proteomes" id="UP000799777">
    <property type="component" value="Unassembled WGS sequence"/>
</dbReference>
<comment type="similarity">
    <text evidence="6">Belongs to the polysaccharide monooxygenase AA13 family.</text>
</comment>
<keyword evidence="4" id="KW-1015">Disulfide bond</keyword>
<evidence type="ECO:0000256" key="5">
    <source>
        <dbReference type="ARBA" id="ARBA00023180"/>
    </source>
</evidence>
<dbReference type="PANTHER" id="PTHR36575:SF2">
    <property type="entry name" value="CHITIN-BINDING TYPE-4 DOMAIN-CONTAINING PROTEIN-RELATED"/>
    <property type="match status" value="1"/>
</dbReference>